<evidence type="ECO:0008006" key="3">
    <source>
        <dbReference type="Google" id="ProtNLM"/>
    </source>
</evidence>
<accession>A5ZQ38</accession>
<dbReference type="AlphaFoldDB" id="A5ZQ38"/>
<evidence type="ECO:0000313" key="1">
    <source>
        <dbReference type="EMBL" id="EDM88202.1"/>
    </source>
</evidence>
<dbReference type="Proteomes" id="UP000006002">
    <property type="component" value="Unassembled WGS sequence"/>
</dbReference>
<reference evidence="1 2" key="2">
    <citation type="submission" date="2007-04" db="EMBL/GenBank/DDBJ databases">
        <title>Draft genome sequence of Ruminococcus obeum (ATCC 29174).</title>
        <authorList>
            <person name="Sudarsanam P."/>
            <person name="Ley R."/>
            <person name="Guruge J."/>
            <person name="Turnbaugh P.J."/>
            <person name="Mahowald M."/>
            <person name="Liep D."/>
            <person name="Gordon J."/>
        </authorList>
    </citation>
    <scope>NUCLEOTIDE SEQUENCE [LARGE SCALE GENOMIC DNA]</scope>
    <source>
        <strain evidence="1 2">ATCC 29174</strain>
    </source>
</reference>
<dbReference type="EMBL" id="AAVO02000003">
    <property type="protein sequence ID" value="EDM88202.1"/>
    <property type="molecule type" value="Genomic_DNA"/>
</dbReference>
<sequence length="302" mass="35407">MRERIYYEINEQSARSAHEMMSFRDYKEGSLTAEYKGYVDEAYDLADKVAESRPKEADRVYGIADRYSKKMAANLNDRSRIGCMCPSVMICGPANFPVKKKEKQNAASDRNYQEFQEIQKMLNRIRSIGNGKGIIKSGDVDAVERLEKKLNGLKELQEKMKAANAYYRKNKTLDGCPVLTQEQIDSLKEKMQKDWHYEDKPFATYQLSNNNAEIHRIEGRLKKLRAAKTEGNTESENEYFRIVENTEIMRLQLFFDGKPEAEVRDILKKNGFRWSRKNNCWQRQLTDNARYSLERVKKSWRS</sequence>
<name>A5ZQ38_9FIRM</name>
<evidence type="ECO:0000313" key="2">
    <source>
        <dbReference type="Proteomes" id="UP000006002"/>
    </source>
</evidence>
<gene>
    <name evidence="1" type="ORF">RUMOBE_01108</name>
</gene>
<organism evidence="1 2">
    <name type="scientific">Blautia obeum ATCC 29174</name>
    <dbReference type="NCBI Taxonomy" id="411459"/>
    <lineage>
        <taxon>Bacteria</taxon>
        <taxon>Bacillati</taxon>
        <taxon>Bacillota</taxon>
        <taxon>Clostridia</taxon>
        <taxon>Lachnospirales</taxon>
        <taxon>Lachnospiraceae</taxon>
        <taxon>Blautia</taxon>
    </lineage>
</organism>
<reference evidence="1 2" key="1">
    <citation type="submission" date="2007-03" db="EMBL/GenBank/DDBJ databases">
        <authorList>
            <person name="Fulton L."/>
            <person name="Clifton S."/>
            <person name="Fulton B."/>
            <person name="Xu J."/>
            <person name="Minx P."/>
            <person name="Pepin K.H."/>
            <person name="Johnson M."/>
            <person name="Thiruvilangam P."/>
            <person name="Bhonagiri V."/>
            <person name="Nash W.E."/>
            <person name="Mardis E.R."/>
            <person name="Wilson R.K."/>
        </authorList>
    </citation>
    <scope>NUCLEOTIDE SEQUENCE [LARGE SCALE GENOMIC DNA]</scope>
    <source>
        <strain evidence="1 2">ATCC 29174</strain>
    </source>
</reference>
<protein>
    <recommendedName>
        <fullName evidence="3">DUF3560 domain-containing protein</fullName>
    </recommendedName>
</protein>
<dbReference type="GeneID" id="79804292"/>
<dbReference type="RefSeq" id="WP_005424442.1">
    <property type="nucleotide sequence ID" value="NZ_CP102265.1"/>
</dbReference>
<comment type="caution">
    <text evidence="1">The sequence shown here is derived from an EMBL/GenBank/DDBJ whole genome shotgun (WGS) entry which is preliminary data.</text>
</comment>
<proteinExistence type="predicted"/>
<dbReference type="eggNOG" id="COG4227">
    <property type="taxonomic scope" value="Bacteria"/>
</dbReference>
<dbReference type="HOGENOM" id="CLU_064682_0_0_9"/>